<reference evidence="1" key="1">
    <citation type="submission" date="2024-06" db="EMBL/GenBank/DDBJ databases">
        <authorList>
            <person name="Liu X."/>
            <person name="Lenzi L."/>
            <person name="Haldenby T S."/>
            <person name="Uol C."/>
        </authorList>
    </citation>
    <scope>NUCLEOTIDE SEQUENCE</scope>
</reference>
<organism evidence="1 2">
    <name type="scientific">Calicophoron daubneyi</name>
    <name type="common">Rumen fluke</name>
    <name type="synonym">Paramphistomum daubneyi</name>
    <dbReference type="NCBI Taxonomy" id="300641"/>
    <lineage>
        <taxon>Eukaryota</taxon>
        <taxon>Metazoa</taxon>
        <taxon>Spiralia</taxon>
        <taxon>Lophotrochozoa</taxon>
        <taxon>Platyhelminthes</taxon>
        <taxon>Trematoda</taxon>
        <taxon>Digenea</taxon>
        <taxon>Plagiorchiida</taxon>
        <taxon>Pronocephalata</taxon>
        <taxon>Paramphistomoidea</taxon>
        <taxon>Paramphistomidae</taxon>
        <taxon>Calicophoron</taxon>
    </lineage>
</organism>
<name>A0AAV2T0U3_CALDB</name>
<comment type="caution">
    <text evidence="1">The sequence shown here is derived from an EMBL/GenBank/DDBJ whole genome shotgun (WGS) entry which is preliminary data.</text>
</comment>
<dbReference type="AlphaFoldDB" id="A0AAV2T0U3"/>
<dbReference type="SFLD" id="SFLDG01129">
    <property type="entry name" value="C1.5:_HAD__Beta-PGM__Phosphata"/>
    <property type="match status" value="1"/>
</dbReference>
<protein>
    <submittedName>
        <fullName evidence="1">Uncharacterized protein</fullName>
    </submittedName>
</protein>
<dbReference type="EMBL" id="CAXLJL010000076">
    <property type="protein sequence ID" value="CAL5130850.1"/>
    <property type="molecule type" value="Genomic_DNA"/>
</dbReference>
<dbReference type="GO" id="GO:0016791">
    <property type="term" value="F:phosphatase activity"/>
    <property type="evidence" value="ECO:0007669"/>
    <property type="project" value="TreeGrafter"/>
</dbReference>
<dbReference type="InterPro" id="IPR023214">
    <property type="entry name" value="HAD_sf"/>
</dbReference>
<dbReference type="Proteomes" id="UP001497525">
    <property type="component" value="Unassembled WGS sequence"/>
</dbReference>
<dbReference type="Pfam" id="PF13419">
    <property type="entry name" value="HAD_2"/>
    <property type="match status" value="1"/>
</dbReference>
<dbReference type="Gene3D" id="3.40.50.1000">
    <property type="entry name" value="HAD superfamily/HAD-like"/>
    <property type="match status" value="1"/>
</dbReference>
<dbReference type="PANTHER" id="PTHR18901">
    <property type="entry name" value="2-DEOXYGLUCOSE-6-PHOSPHATE PHOSPHATASE 2"/>
    <property type="match status" value="1"/>
</dbReference>
<dbReference type="SUPFAM" id="SSF56784">
    <property type="entry name" value="HAD-like"/>
    <property type="match status" value="1"/>
</dbReference>
<dbReference type="InterPro" id="IPR023198">
    <property type="entry name" value="PGP-like_dom2"/>
</dbReference>
<dbReference type="Gene3D" id="1.10.150.240">
    <property type="entry name" value="Putative phosphatase, domain 2"/>
    <property type="match status" value="1"/>
</dbReference>
<dbReference type="PANTHER" id="PTHR18901:SF38">
    <property type="entry name" value="PSEUDOURIDINE-5'-PHOSPHATASE"/>
    <property type="match status" value="1"/>
</dbReference>
<dbReference type="NCBIfam" id="TIGR01509">
    <property type="entry name" value="HAD-SF-IA-v3"/>
    <property type="match status" value="1"/>
</dbReference>
<proteinExistence type="predicted"/>
<accession>A0AAV2T0U3</accession>
<evidence type="ECO:0000313" key="1">
    <source>
        <dbReference type="EMBL" id="CAL5130850.1"/>
    </source>
</evidence>
<dbReference type="SFLD" id="SFLDS00003">
    <property type="entry name" value="Haloacid_Dehalogenase"/>
    <property type="match status" value="1"/>
</dbReference>
<dbReference type="InterPro" id="IPR041492">
    <property type="entry name" value="HAD_2"/>
</dbReference>
<sequence>MLHAGSKQVCSASSWGQPSSRDHLLEKFEAPVMRSKITHVIFDVDGLLLNSESVYTALCAKILRSFGFTLTYDLKRKLMGRKPREAAAVLVSELSPSFTASEFTNIWDRNLTEDKWLKTSSMPGAERLILHLAEHAIPMAAATGCYSYELEQKLKYHPNIRNNLSHAVTAGDDPLVKHGKPKPDVFLEAASRFSHPPSDMRNVLVFEDSPLGVEAGLAAGMHVVWVPPAEEPDGAVPQTVPLSLSDRVLRLKSLFDFRPECFGLPPFPNE</sequence>
<gene>
    <name evidence="1" type="ORF">CDAUBV1_LOCUS3066</name>
</gene>
<evidence type="ECO:0000313" key="2">
    <source>
        <dbReference type="Proteomes" id="UP001497525"/>
    </source>
</evidence>
<dbReference type="InterPro" id="IPR006439">
    <property type="entry name" value="HAD-SF_hydro_IA"/>
</dbReference>
<dbReference type="InterPro" id="IPR036412">
    <property type="entry name" value="HAD-like_sf"/>
</dbReference>